<dbReference type="InterPro" id="IPR037175">
    <property type="entry name" value="KFase_sf"/>
</dbReference>
<sequence>MTTEPQARPAPDALLAAVTAGVRLVELGHPHFTGMPCSPNHPGFRMSLIRRHGDMVRPDGGSAANEMIVTGGHVGTHVDALSHVSHDGKLHGGVDAAAAQTGGRFTVLGAEHTPALLTRGVLLDVAAVHGVEVLPAGYGVTAGDLDAAAKRAGVPVGRGDVALVRTGWARHFDDAPTYLGQASGVPGATTEAAQWLAAREVVATGSDTTAYEQIRPGAGHSVLPVHRVLLVDAGIYIIEHLNLEDAAAEGLTEFVFGMAPLRIVGGTGSPIRPFAAVAA</sequence>
<dbReference type="OrthoDB" id="7067800at2"/>
<dbReference type="RefSeq" id="WP_090802016.1">
    <property type="nucleotide sequence ID" value="NZ_BOND01000005.1"/>
</dbReference>
<keyword evidence="2" id="KW-1185">Reference proteome</keyword>
<organism evidence="1 2">
    <name type="scientific">Asanoa ishikariensis</name>
    <dbReference type="NCBI Taxonomy" id="137265"/>
    <lineage>
        <taxon>Bacteria</taxon>
        <taxon>Bacillati</taxon>
        <taxon>Actinomycetota</taxon>
        <taxon>Actinomycetes</taxon>
        <taxon>Micromonosporales</taxon>
        <taxon>Micromonosporaceae</taxon>
        <taxon>Asanoa</taxon>
    </lineage>
</organism>
<dbReference type="Pfam" id="PF04199">
    <property type="entry name" value="Cyclase"/>
    <property type="match status" value="1"/>
</dbReference>
<protein>
    <submittedName>
        <fullName evidence="1">Kynurenine formamidase</fullName>
    </submittedName>
</protein>
<name>A0A1H3UFK3_9ACTN</name>
<evidence type="ECO:0000313" key="2">
    <source>
        <dbReference type="Proteomes" id="UP000199632"/>
    </source>
</evidence>
<reference evidence="2" key="1">
    <citation type="submission" date="2016-10" db="EMBL/GenBank/DDBJ databases">
        <authorList>
            <person name="Varghese N."/>
            <person name="Submissions S."/>
        </authorList>
    </citation>
    <scope>NUCLEOTIDE SEQUENCE [LARGE SCALE GENOMIC DNA]</scope>
    <source>
        <strain evidence="2">DSM 44718</strain>
    </source>
</reference>
<dbReference type="PANTHER" id="PTHR34861:SF10">
    <property type="entry name" value="CYCLASE"/>
    <property type="match status" value="1"/>
</dbReference>
<dbReference type="AlphaFoldDB" id="A0A1H3UFK3"/>
<gene>
    <name evidence="1" type="ORF">SAMN05421684_7193</name>
</gene>
<dbReference type="GO" id="GO:0019441">
    <property type="term" value="P:L-tryptophan catabolic process to kynurenine"/>
    <property type="evidence" value="ECO:0007669"/>
    <property type="project" value="InterPro"/>
</dbReference>
<dbReference type="EMBL" id="FNQB01000004">
    <property type="protein sequence ID" value="SDZ61138.1"/>
    <property type="molecule type" value="Genomic_DNA"/>
</dbReference>
<dbReference type="InterPro" id="IPR007325">
    <property type="entry name" value="KFase/CYL"/>
</dbReference>
<dbReference type="Proteomes" id="UP000199632">
    <property type="component" value="Unassembled WGS sequence"/>
</dbReference>
<evidence type="ECO:0000313" key="1">
    <source>
        <dbReference type="EMBL" id="SDZ61138.1"/>
    </source>
</evidence>
<dbReference type="SUPFAM" id="SSF102198">
    <property type="entry name" value="Putative cyclase"/>
    <property type="match status" value="1"/>
</dbReference>
<dbReference type="STRING" id="137265.SAMN05421684_7193"/>
<dbReference type="PANTHER" id="PTHR34861">
    <property type="match status" value="1"/>
</dbReference>
<proteinExistence type="predicted"/>
<accession>A0A1H3UFK3</accession>
<dbReference type="GO" id="GO:0004061">
    <property type="term" value="F:arylformamidase activity"/>
    <property type="evidence" value="ECO:0007669"/>
    <property type="project" value="InterPro"/>
</dbReference>
<dbReference type="Gene3D" id="3.50.30.50">
    <property type="entry name" value="Putative cyclase"/>
    <property type="match status" value="1"/>
</dbReference>